<evidence type="ECO:0000313" key="3">
    <source>
        <dbReference type="Proteomes" id="UP000272464"/>
    </source>
</evidence>
<dbReference type="InterPro" id="IPR027417">
    <property type="entry name" value="P-loop_NTPase"/>
</dbReference>
<proteinExistence type="predicted"/>
<sequence length="404" mass="47446">MGKSLNVIAQQLVDNNKKVQLIYAFNGTGKTRLSREFKSLLVPKVDGDTELEESEVIVKKLLYYNAFTEDLFYWDNDIENDAKPKLLIRPNSFTRWIFEEQGQDRNIISIFQHYTDDKLTPHFNEEYSIKDKNDNDVTVGSFTEITFSYERGHDKRSNNIKISKGEESNFVWSVFYSLIEQVIEVLNVAEPTDRETNQFDQLEYVFIDDPVTSLDDNHLIELAVNLAGLIKLSALTDLKFIITTHNPLFYNVLFNELSNSDRSTGYNSHRHFKWYRLEKKEEGTYELIDRLKDSPFSYHLFLINEIEKAIETDQVYKYHFNFFRNILEKTATFLGYSDWAELLLPVKGTRDAYVKRILNLSSHSKHSGEEIVELTNDDKNVIRHLMNEINEIYRFKKFIKGGNE</sequence>
<dbReference type="Proteomes" id="UP000272464">
    <property type="component" value="Unassembled WGS sequence"/>
</dbReference>
<reference evidence="2 3" key="1">
    <citation type="submission" date="2018-12" db="EMBL/GenBank/DDBJ databases">
        <authorList>
            <person name="Sun L."/>
            <person name="Chen Z."/>
        </authorList>
    </citation>
    <scope>NUCLEOTIDE SEQUENCE [LARGE SCALE GENOMIC DNA]</scope>
    <source>
        <strain evidence="2 3">3-5-3</strain>
    </source>
</reference>
<dbReference type="Pfam" id="PF13166">
    <property type="entry name" value="AAA_13"/>
    <property type="match status" value="1"/>
</dbReference>
<keyword evidence="3" id="KW-1185">Reference proteome</keyword>
<accession>A0A3S1CYB0</accession>
<evidence type="ECO:0000313" key="2">
    <source>
        <dbReference type="EMBL" id="RUT30484.1"/>
    </source>
</evidence>
<dbReference type="OrthoDB" id="9795565at2"/>
<protein>
    <submittedName>
        <fullName evidence="2">Anticodon nuclease</fullName>
    </submittedName>
</protein>
<organism evidence="2 3">
    <name type="scientific">Paenibacillus zeisoli</name>
    <dbReference type="NCBI Taxonomy" id="2496267"/>
    <lineage>
        <taxon>Bacteria</taxon>
        <taxon>Bacillati</taxon>
        <taxon>Bacillota</taxon>
        <taxon>Bacilli</taxon>
        <taxon>Bacillales</taxon>
        <taxon>Paenibacillaceae</taxon>
        <taxon>Paenibacillus</taxon>
    </lineage>
</organism>
<gene>
    <name evidence="2" type="ORF">EJP77_11625</name>
</gene>
<dbReference type="InterPro" id="IPR026866">
    <property type="entry name" value="CR006_AAA"/>
</dbReference>
<name>A0A3S1CYB0_9BACL</name>
<feature type="domain" description="Protein CR006 P-loop" evidence="1">
    <location>
        <begin position="158"/>
        <end position="374"/>
    </location>
</feature>
<dbReference type="AlphaFoldDB" id="A0A3S1CYB0"/>
<dbReference type="RefSeq" id="WP_127199416.1">
    <property type="nucleotide sequence ID" value="NZ_RZNX01000004.1"/>
</dbReference>
<comment type="caution">
    <text evidence="2">The sequence shown here is derived from an EMBL/GenBank/DDBJ whole genome shotgun (WGS) entry which is preliminary data.</text>
</comment>
<dbReference type="SUPFAM" id="SSF52540">
    <property type="entry name" value="P-loop containing nucleoside triphosphate hydrolases"/>
    <property type="match status" value="1"/>
</dbReference>
<evidence type="ECO:0000259" key="1">
    <source>
        <dbReference type="Pfam" id="PF13166"/>
    </source>
</evidence>
<dbReference type="EMBL" id="RZNX01000004">
    <property type="protein sequence ID" value="RUT30484.1"/>
    <property type="molecule type" value="Genomic_DNA"/>
</dbReference>